<evidence type="ECO:0000313" key="4">
    <source>
        <dbReference type="EMBL" id="PMD36665.1"/>
    </source>
</evidence>
<feature type="domain" description="Zn(2)-C6 fungal-type" evidence="3">
    <location>
        <begin position="16"/>
        <end position="48"/>
    </location>
</feature>
<evidence type="ECO:0000259" key="3">
    <source>
        <dbReference type="PROSITE" id="PS50048"/>
    </source>
</evidence>
<dbReference type="GO" id="GO:0008270">
    <property type="term" value="F:zinc ion binding"/>
    <property type="evidence" value="ECO:0007669"/>
    <property type="project" value="InterPro"/>
</dbReference>
<dbReference type="OrthoDB" id="6509908at2759"/>
<feature type="region of interest" description="Disordered" evidence="2">
    <location>
        <begin position="87"/>
        <end position="121"/>
    </location>
</feature>
<dbReference type="InterPro" id="IPR036864">
    <property type="entry name" value="Zn2-C6_fun-type_DNA-bd_sf"/>
</dbReference>
<evidence type="ECO:0000256" key="1">
    <source>
        <dbReference type="ARBA" id="ARBA00023242"/>
    </source>
</evidence>
<dbReference type="PROSITE" id="PS00463">
    <property type="entry name" value="ZN2_CY6_FUNGAL_1"/>
    <property type="match status" value="1"/>
</dbReference>
<dbReference type="EMBL" id="KZ613950">
    <property type="protein sequence ID" value="PMD36665.1"/>
    <property type="molecule type" value="Genomic_DNA"/>
</dbReference>
<name>A0A2J6RDS5_HYAVF</name>
<dbReference type="AlphaFoldDB" id="A0A2J6RDS5"/>
<keyword evidence="5" id="KW-1185">Reference proteome</keyword>
<dbReference type="CDD" id="cd00067">
    <property type="entry name" value="GAL4"/>
    <property type="match status" value="1"/>
</dbReference>
<dbReference type="PROSITE" id="PS50048">
    <property type="entry name" value="ZN2_CY6_FUNGAL_2"/>
    <property type="match status" value="1"/>
</dbReference>
<evidence type="ECO:0000256" key="2">
    <source>
        <dbReference type="SAM" id="MobiDB-lite"/>
    </source>
</evidence>
<evidence type="ECO:0000313" key="5">
    <source>
        <dbReference type="Proteomes" id="UP000235786"/>
    </source>
</evidence>
<keyword evidence="1" id="KW-0539">Nucleus</keyword>
<protein>
    <submittedName>
        <fullName evidence="4">Putative C6 finger domain protein</fullName>
    </submittedName>
</protein>
<gene>
    <name evidence="4" type="ORF">L207DRAFT_515183</name>
</gene>
<dbReference type="InterPro" id="IPR001138">
    <property type="entry name" value="Zn2Cys6_DnaBD"/>
</dbReference>
<organism evidence="4 5">
    <name type="scientific">Hyaloscypha variabilis (strain UAMH 11265 / GT02V1 / F)</name>
    <name type="common">Meliniomyces variabilis</name>
    <dbReference type="NCBI Taxonomy" id="1149755"/>
    <lineage>
        <taxon>Eukaryota</taxon>
        <taxon>Fungi</taxon>
        <taxon>Dikarya</taxon>
        <taxon>Ascomycota</taxon>
        <taxon>Pezizomycotina</taxon>
        <taxon>Leotiomycetes</taxon>
        <taxon>Helotiales</taxon>
        <taxon>Hyaloscyphaceae</taxon>
        <taxon>Hyaloscypha</taxon>
        <taxon>Hyaloscypha variabilis</taxon>
    </lineage>
</organism>
<accession>A0A2J6RDS5</accession>
<dbReference type="SUPFAM" id="SSF57701">
    <property type="entry name" value="Zn2/Cys6 DNA-binding domain"/>
    <property type="match status" value="1"/>
</dbReference>
<dbReference type="Gene3D" id="4.10.240.10">
    <property type="entry name" value="Zn(2)-C6 fungal-type DNA-binding domain"/>
    <property type="match status" value="1"/>
</dbReference>
<dbReference type="Proteomes" id="UP000235786">
    <property type="component" value="Unassembled WGS sequence"/>
</dbReference>
<proteinExistence type="predicted"/>
<sequence length="705" mass="79265">MQEDQTRARARKGTRSCTECRRRKVKCIRIPEDAEICRSCEDRASTCTPQEFSSQPLRRHNVSSRQRISQLELQVASLSRIVRGIEFKAGQPPTESPEAIAEQTSTSYESDDEPSDSDAQVVTSEPSYLRSLFQNDWLSVDTQLNYALPQERKARSNATLKDIARRELQKVIPSKREVSDLASSAFEWLNFLDTLSPQPLGIKSKKEMLGTYEDMHSPEVDALKLASWLVALAVTGQQRPQECGTPPVDLVKYHRKWLEFSRAVSDKIESLIIHHDSLLGTIEGIGIGLHFVRLLIMQGNLQRAWIQLRHCGAIAELMGLPKAFQSVQIIDGVGGNPDEAQRQKAQLWSSLCSLDRMFGMITNLPPGTTRYQQTTSQALIIDGKVQLGVYLTRLTNIAAKVQQQDDVRTTLGLSEELYTTALELASELKALAAETPDSWWIRNLDQVETDDVVHFMHYVLLMRIYLPFAFQEEPIEADYSSRLACMAACEGVAQRYQFLRQRLPYGFLLAHILDLQAFTATVILLLTTHGPLPADFCGLNSDKARIEGEIAQVVKLMSDKANDVTCSQFVRNCVATICSLSRLLQQDDNVDQKLSLKVPLLGKVHIRRNVVISKPLPQTALSPCIPVTSDSSSWSSHIQTAPQQVPLVQIDAPTLQTQPEWQLDNFSWSIDNNMDYFIQDALTAEDFDPFAPWQNMDMDLPFEGS</sequence>
<dbReference type="CDD" id="cd12148">
    <property type="entry name" value="fungal_TF_MHR"/>
    <property type="match status" value="1"/>
</dbReference>
<dbReference type="GO" id="GO:0000981">
    <property type="term" value="F:DNA-binding transcription factor activity, RNA polymerase II-specific"/>
    <property type="evidence" value="ECO:0007669"/>
    <property type="project" value="InterPro"/>
</dbReference>
<reference evidence="4 5" key="1">
    <citation type="submission" date="2016-04" db="EMBL/GenBank/DDBJ databases">
        <title>A degradative enzymes factory behind the ericoid mycorrhizal symbiosis.</title>
        <authorList>
            <consortium name="DOE Joint Genome Institute"/>
            <person name="Martino E."/>
            <person name="Morin E."/>
            <person name="Grelet G."/>
            <person name="Kuo A."/>
            <person name="Kohler A."/>
            <person name="Daghino S."/>
            <person name="Barry K."/>
            <person name="Choi C."/>
            <person name="Cichocki N."/>
            <person name="Clum A."/>
            <person name="Copeland A."/>
            <person name="Hainaut M."/>
            <person name="Haridas S."/>
            <person name="Labutti K."/>
            <person name="Lindquist E."/>
            <person name="Lipzen A."/>
            <person name="Khouja H.-R."/>
            <person name="Murat C."/>
            <person name="Ohm R."/>
            <person name="Olson A."/>
            <person name="Spatafora J."/>
            <person name="Veneault-Fourrey C."/>
            <person name="Henrissat B."/>
            <person name="Grigoriev I."/>
            <person name="Martin F."/>
            <person name="Perotto S."/>
        </authorList>
    </citation>
    <scope>NUCLEOTIDE SEQUENCE [LARGE SCALE GENOMIC DNA]</scope>
    <source>
        <strain evidence="4 5">F</strain>
    </source>
</reference>
<dbReference type="STRING" id="1149755.A0A2J6RDS5"/>
<dbReference type="PANTHER" id="PTHR47840">
    <property type="entry name" value="ZN(II)2CYS6 TRANSCRIPTION FACTOR (EUROFUNG)-RELATED"/>
    <property type="match status" value="1"/>
</dbReference>
<dbReference type="PANTHER" id="PTHR47840:SF3">
    <property type="entry name" value="ZN(II)2CYS6 TRANSCRIPTION FACTOR (EUROFUNG)"/>
    <property type="match status" value="1"/>
</dbReference>